<comment type="caution">
    <text evidence="3">The sequence shown here is derived from an EMBL/GenBank/DDBJ whole genome shotgun (WGS) entry which is preliminary data.</text>
</comment>
<dbReference type="InterPro" id="IPR001387">
    <property type="entry name" value="Cro/C1-type_HTH"/>
</dbReference>
<feature type="domain" description="HTH cro/C1-type" evidence="2">
    <location>
        <begin position="6"/>
        <end position="60"/>
    </location>
</feature>
<dbReference type="GO" id="GO:0003677">
    <property type="term" value="F:DNA binding"/>
    <property type="evidence" value="ECO:0007669"/>
    <property type="project" value="UniProtKB-KW"/>
</dbReference>
<dbReference type="EMBL" id="MOXJ01000001">
    <property type="protein sequence ID" value="PDO11601.1"/>
    <property type="molecule type" value="Genomic_DNA"/>
</dbReference>
<dbReference type="PANTHER" id="PTHR46558:SF4">
    <property type="entry name" value="DNA-BIDING PHAGE PROTEIN"/>
    <property type="match status" value="1"/>
</dbReference>
<gene>
    <name evidence="3" type="ORF">BLM47_00245</name>
</gene>
<name>A0A2A6E3J0_9BACL</name>
<dbReference type="PANTHER" id="PTHR46558">
    <property type="entry name" value="TRACRIPTIONAL REGULATORY PROTEIN-RELATED-RELATED"/>
    <property type="match status" value="1"/>
</dbReference>
<evidence type="ECO:0000313" key="3">
    <source>
        <dbReference type="EMBL" id="PDO11601.1"/>
    </source>
</evidence>
<evidence type="ECO:0000256" key="1">
    <source>
        <dbReference type="ARBA" id="ARBA00023125"/>
    </source>
</evidence>
<dbReference type="CDD" id="cd00093">
    <property type="entry name" value="HTH_XRE"/>
    <property type="match status" value="1"/>
</dbReference>
<dbReference type="InterPro" id="IPR010982">
    <property type="entry name" value="Lambda_DNA-bd_dom_sf"/>
</dbReference>
<keyword evidence="1" id="KW-0238">DNA-binding</keyword>
<dbReference type="SMART" id="SM00530">
    <property type="entry name" value="HTH_XRE"/>
    <property type="match status" value="1"/>
</dbReference>
<dbReference type="AlphaFoldDB" id="A0A2A6E3J0"/>
<reference evidence="3 4" key="1">
    <citation type="submission" date="2016-12" db="EMBL/GenBank/DDBJ databases">
        <title>Candidatus Reconcilibacillus cellulovorans genome.</title>
        <authorList>
            <person name="Kolinko S."/>
            <person name="Wu Y.-W."/>
            <person name="Tachea F."/>
            <person name="Denzel E."/>
            <person name="Hiras J."/>
            <person name="Baecker N."/>
            <person name="Chan L.J."/>
            <person name="Eichorst S.A."/>
            <person name="Frey D."/>
            <person name="Adams P.D."/>
            <person name="Pray T."/>
            <person name="Tanjore D."/>
            <person name="Petzold C.J."/>
            <person name="Gladden J.M."/>
            <person name="Simmons B.A."/>
            <person name="Singer S.W."/>
        </authorList>
    </citation>
    <scope>NUCLEOTIDE SEQUENCE [LARGE SCALE GENOMIC DNA]</scope>
    <source>
        <strain evidence="3">JTherm</strain>
    </source>
</reference>
<protein>
    <recommendedName>
        <fullName evidence="2">HTH cro/C1-type domain-containing protein</fullName>
    </recommendedName>
</protein>
<evidence type="ECO:0000259" key="2">
    <source>
        <dbReference type="PROSITE" id="PS50943"/>
    </source>
</evidence>
<dbReference type="GO" id="GO:0004807">
    <property type="term" value="F:triose-phosphate isomerase activity"/>
    <property type="evidence" value="ECO:0007669"/>
    <property type="project" value="InterPro"/>
</dbReference>
<evidence type="ECO:0000313" key="4">
    <source>
        <dbReference type="Proteomes" id="UP000243688"/>
    </source>
</evidence>
<accession>A0A2A6E3J0</accession>
<dbReference type="Proteomes" id="UP000243688">
    <property type="component" value="Unassembled WGS sequence"/>
</dbReference>
<sequence length="75" mass="8247">MRREALINARKKMNMTQDQLAKAVEISRAYLSNIERGACPPSLKVAQAISGILGESTDVLFPAQNVQKMNNENTA</sequence>
<dbReference type="Pfam" id="PF01381">
    <property type="entry name" value="HTH_3"/>
    <property type="match status" value="1"/>
</dbReference>
<dbReference type="Gene3D" id="1.10.260.40">
    <property type="entry name" value="lambda repressor-like DNA-binding domains"/>
    <property type="match status" value="1"/>
</dbReference>
<dbReference type="PROSITE" id="PS51440">
    <property type="entry name" value="TIM_2"/>
    <property type="match status" value="1"/>
</dbReference>
<organism evidence="3 4">
    <name type="scientific">Candidatus Reconcilbacillus cellulovorans</name>
    <dbReference type="NCBI Taxonomy" id="1906605"/>
    <lineage>
        <taxon>Bacteria</taxon>
        <taxon>Bacillati</taxon>
        <taxon>Bacillota</taxon>
        <taxon>Bacilli</taxon>
        <taxon>Bacillales</taxon>
        <taxon>Paenibacillaceae</taxon>
        <taxon>Candidatus Reconcilbacillus</taxon>
    </lineage>
</organism>
<dbReference type="SUPFAM" id="SSF47413">
    <property type="entry name" value="lambda repressor-like DNA-binding domains"/>
    <property type="match status" value="1"/>
</dbReference>
<dbReference type="InterPro" id="IPR000652">
    <property type="entry name" value="Triosephosphate_isomerase"/>
</dbReference>
<proteinExistence type="predicted"/>
<dbReference type="PROSITE" id="PS50943">
    <property type="entry name" value="HTH_CROC1"/>
    <property type="match status" value="1"/>
</dbReference>